<comment type="caution">
    <text evidence="1">The sequence shown here is derived from an EMBL/GenBank/DDBJ whole genome shotgun (WGS) entry which is preliminary data.</text>
</comment>
<organism evidence="1 2">
    <name type="scientific">Massariosphaeria phaeospora</name>
    <dbReference type="NCBI Taxonomy" id="100035"/>
    <lineage>
        <taxon>Eukaryota</taxon>
        <taxon>Fungi</taxon>
        <taxon>Dikarya</taxon>
        <taxon>Ascomycota</taxon>
        <taxon>Pezizomycotina</taxon>
        <taxon>Dothideomycetes</taxon>
        <taxon>Pleosporomycetidae</taxon>
        <taxon>Pleosporales</taxon>
        <taxon>Pleosporales incertae sedis</taxon>
        <taxon>Massariosphaeria</taxon>
    </lineage>
</organism>
<dbReference type="OrthoDB" id="4232400at2759"/>
<sequence length="57" mass="6238">MTSSSKTPTPIGANKAAQDAGFKHFKAFLEAYGLRLDNTHDVEEGKDILRSMGYALH</sequence>
<dbReference type="AlphaFoldDB" id="A0A7C8I7L9"/>
<name>A0A7C8I7L9_9PLEO</name>
<gene>
    <name evidence="1" type="ORF">BDV95DRAFT_503500</name>
</gene>
<proteinExistence type="predicted"/>
<evidence type="ECO:0000313" key="1">
    <source>
        <dbReference type="EMBL" id="KAF2867230.1"/>
    </source>
</evidence>
<reference evidence="1 2" key="1">
    <citation type="submission" date="2020-01" db="EMBL/GenBank/DDBJ databases">
        <authorList>
            <consortium name="DOE Joint Genome Institute"/>
            <person name="Haridas S."/>
            <person name="Albert R."/>
            <person name="Binder M."/>
            <person name="Bloem J."/>
            <person name="Labutti K."/>
            <person name="Salamov A."/>
            <person name="Andreopoulos B."/>
            <person name="Baker S.E."/>
            <person name="Barry K."/>
            <person name="Bills G."/>
            <person name="Bluhm B.H."/>
            <person name="Cannon C."/>
            <person name="Castanera R."/>
            <person name="Culley D.E."/>
            <person name="Daum C."/>
            <person name="Ezra D."/>
            <person name="Gonzalez J.B."/>
            <person name="Henrissat B."/>
            <person name="Kuo A."/>
            <person name="Liang C."/>
            <person name="Lipzen A."/>
            <person name="Lutzoni F."/>
            <person name="Magnuson J."/>
            <person name="Mondo S."/>
            <person name="Nolan M."/>
            <person name="Ohm R."/>
            <person name="Pangilinan J."/>
            <person name="Park H.-J.H."/>
            <person name="Ramirez L."/>
            <person name="Alfaro M."/>
            <person name="Sun H."/>
            <person name="Tritt A."/>
            <person name="Yoshinaga Y."/>
            <person name="Zwiers L.-H.L."/>
            <person name="Turgeon B.G."/>
            <person name="Goodwin S.B."/>
            <person name="Spatafora J.W."/>
            <person name="Crous P.W."/>
            <person name="Grigoriev I.V."/>
        </authorList>
    </citation>
    <scope>NUCLEOTIDE SEQUENCE [LARGE SCALE GENOMIC DNA]</scope>
    <source>
        <strain evidence="1 2">CBS 611.86</strain>
    </source>
</reference>
<protein>
    <submittedName>
        <fullName evidence="1">Uncharacterized protein</fullName>
    </submittedName>
</protein>
<evidence type="ECO:0000313" key="2">
    <source>
        <dbReference type="Proteomes" id="UP000481861"/>
    </source>
</evidence>
<dbReference type="Proteomes" id="UP000481861">
    <property type="component" value="Unassembled WGS sequence"/>
</dbReference>
<keyword evidence="2" id="KW-1185">Reference proteome</keyword>
<accession>A0A7C8I7L9</accession>
<dbReference type="EMBL" id="JAADJZ010000024">
    <property type="protein sequence ID" value="KAF2867230.1"/>
    <property type="molecule type" value="Genomic_DNA"/>
</dbReference>